<dbReference type="PANTHER" id="PTHR35342:SF5">
    <property type="entry name" value="TRICARBOXYLIC TRANSPORT PROTEIN"/>
    <property type="match status" value="1"/>
</dbReference>
<feature type="domain" description="DUF112" evidence="2">
    <location>
        <begin position="20"/>
        <end position="437"/>
    </location>
</feature>
<dbReference type="Proteomes" id="UP000295244">
    <property type="component" value="Unassembled WGS sequence"/>
</dbReference>
<feature type="transmembrane region" description="Helical" evidence="1">
    <location>
        <begin position="20"/>
        <end position="39"/>
    </location>
</feature>
<accession>A0A4R1BQB4</accession>
<feature type="transmembrane region" description="Helical" evidence="1">
    <location>
        <begin position="109"/>
        <end position="135"/>
    </location>
</feature>
<evidence type="ECO:0000313" key="3">
    <source>
        <dbReference type="EMBL" id="TCJ19870.1"/>
    </source>
</evidence>
<dbReference type="RefSeq" id="WP_132688099.1">
    <property type="nucleotide sequence ID" value="NZ_SKBU01000006.1"/>
</dbReference>
<dbReference type="AlphaFoldDB" id="A0A4R1BQB4"/>
<evidence type="ECO:0000259" key="2">
    <source>
        <dbReference type="Pfam" id="PF01970"/>
    </source>
</evidence>
<dbReference type="EMBL" id="SKBU01000006">
    <property type="protein sequence ID" value="TCJ19870.1"/>
    <property type="molecule type" value="Genomic_DNA"/>
</dbReference>
<keyword evidence="1" id="KW-0472">Membrane</keyword>
<feature type="transmembrane region" description="Helical" evidence="1">
    <location>
        <begin position="147"/>
        <end position="163"/>
    </location>
</feature>
<gene>
    <name evidence="3" type="ORF">E0L93_02630</name>
</gene>
<evidence type="ECO:0000256" key="1">
    <source>
        <dbReference type="SAM" id="Phobius"/>
    </source>
</evidence>
<feature type="transmembrane region" description="Helical" evidence="1">
    <location>
        <begin position="432"/>
        <end position="449"/>
    </location>
</feature>
<keyword evidence="1" id="KW-0812">Transmembrane</keyword>
<reference evidence="3 4" key="1">
    <citation type="submission" date="2019-03" db="EMBL/GenBank/DDBJ databases">
        <title>Whole genome sequence of a novel Rubrobacter taiwanensis strain, isolated from Yellowstone National Park.</title>
        <authorList>
            <person name="Freed S."/>
            <person name="Ramaley R.F."/>
            <person name="Kyndt J.A."/>
        </authorList>
    </citation>
    <scope>NUCLEOTIDE SEQUENCE [LARGE SCALE GENOMIC DNA]</scope>
    <source>
        <strain evidence="3 4">Yellowstone</strain>
    </source>
</reference>
<sequence length="502" mass="52376">MELWSQIIDGFQAALTPTNLAYCFIGVLLGTVIGLLPGLGSATGVAILLPLTLMLDPLTALIMLAGIYYGTQYGATISSVLVSTPGDSATVVTTIDGYQLARQGRAGPALAIAAIASFLAGTISILLLMTLAPVFAGFALNFGPPETVALVTLGLAGVIGFTGTSRAKGLAMGALGLAIATVGIDAQTGIARFTFGQVELLGGIGFLAVIIGLFAVAEVMSQVSRGGGEPIRTRFRDMLLSREDWRRSRMPIVRGGIVGFFLGVLPGAGATLASFLSYDIERRLSKRPERFGKGAMEGVAAPEAANNAAVNGAFVPTLTLGIPGSGTTAVLLGAFLLFGLQPGPLLLEQQPELVWGLIASFYIGNLILLLLNLPLAPAFASILRLRYTLLYPFILLLAFIGAYAIENRLWGVWMAFAFGVIGYFMKRYGYPAAPVILGLILGGLFEQSLEQTSSMGGGSFAIFLERPIALALFALAGLIILGPFVARGVKALAGKATARVQQ</sequence>
<feature type="transmembrane region" description="Helical" evidence="1">
    <location>
        <begin position="252"/>
        <end position="278"/>
    </location>
</feature>
<comment type="caution">
    <text evidence="3">The sequence shown here is derived from an EMBL/GenBank/DDBJ whole genome shotgun (WGS) entry which is preliminary data.</text>
</comment>
<protein>
    <submittedName>
        <fullName evidence="3">Tripartite tricarboxylate transporter permease</fullName>
    </submittedName>
</protein>
<feature type="transmembrane region" description="Helical" evidence="1">
    <location>
        <begin position="469"/>
        <end position="489"/>
    </location>
</feature>
<evidence type="ECO:0000313" key="4">
    <source>
        <dbReference type="Proteomes" id="UP000295244"/>
    </source>
</evidence>
<dbReference type="OrthoDB" id="9781349at2"/>
<dbReference type="Pfam" id="PF01970">
    <property type="entry name" value="TctA"/>
    <property type="match status" value="1"/>
</dbReference>
<feature type="transmembrane region" description="Helical" evidence="1">
    <location>
        <begin position="353"/>
        <end position="373"/>
    </location>
</feature>
<keyword evidence="1" id="KW-1133">Transmembrane helix</keyword>
<feature type="transmembrane region" description="Helical" evidence="1">
    <location>
        <begin position="170"/>
        <end position="194"/>
    </location>
</feature>
<dbReference type="PANTHER" id="PTHR35342">
    <property type="entry name" value="TRICARBOXYLIC TRANSPORT PROTEIN"/>
    <property type="match status" value="1"/>
</dbReference>
<proteinExistence type="predicted"/>
<dbReference type="InterPro" id="IPR002823">
    <property type="entry name" value="DUF112_TM"/>
</dbReference>
<keyword evidence="4" id="KW-1185">Reference proteome</keyword>
<name>A0A4R1BQB4_9ACTN</name>
<organism evidence="3 4">
    <name type="scientific">Rubrobacter taiwanensis</name>
    <dbReference type="NCBI Taxonomy" id="185139"/>
    <lineage>
        <taxon>Bacteria</taxon>
        <taxon>Bacillati</taxon>
        <taxon>Actinomycetota</taxon>
        <taxon>Rubrobacteria</taxon>
        <taxon>Rubrobacterales</taxon>
        <taxon>Rubrobacteraceae</taxon>
        <taxon>Rubrobacter</taxon>
    </lineage>
</organism>
<feature type="transmembrane region" description="Helical" evidence="1">
    <location>
        <begin position="200"/>
        <end position="217"/>
    </location>
</feature>
<feature type="transmembrane region" description="Helical" evidence="1">
    <location>
        <begin position="385"/>
        <end position="403"/>
    </location>
</feature>
<feature type="transmembrane region" description="Helical" evidence="1">
    <location>
        <begin position="45"/>
        <end position="69"/>
    </location>
</feature>